<sequence>MEIHVSKRGVFESTKTIAENKCRFANYFIGGQIIQCPYDVVNLKFQKDYTFNTRHCQQSNTCLMSKVVFKKI</sequence>
<dbReference type="AlphaFoldDB" id="A0A2M6W6Q4"/>
<gene>
    <name evidence="1" type="ORF">COU29_01650</name>
</gene>
<protein>
    <submittedName>
        <fullName evidence="1">Uncharacterized protein</fullName>
    </submittedName>
</protein>
<dbReference type="Proteomes" id="UP000231426">
    <property type="component" value="Unassembled WGS sequence"/>
</dbReference>
<reference evidence="2" key="1">
    <citation type="submission" date="2017-09" db="EMBL/GenBank/DDBJ databases">
        <title>Depth-based differentiation of microbial function through sediment-hosted aquifers and enrichment of novel symbionts in the deep terrestrial subsurface.</title>
        <authorList>
            <person name="Probst A.J."/>
            <person name="Ladd B."/>
            <person name="Jarett J.K."/>
            <person name="Geller-Mcgrath D.E."/>
            <person name="Sieber C.M.K."/>
            <person name="Emerson J.B."/>
            <person name="Anantharaman K."/>
            <person name="Thomas B.C."/>
            <person name="Malmstrom R."/>
            <person name="Stieglmeier M."/>
            <person name="Klingl A."/>
            <person name="Woyke T."/>
            <person name="Ryan C.M."/>
            <person name="Banfield J.F."/>
        </authorList>
    </citation>
    <scope>NUCLEOTIDE SEQUENCE [LARGE SCALE GENOMIC DNA]</scope>
</reference>
<evidence type="ECO:0000313" key="1">
    <source>
        <dbReference type="EMBL" id="PIT88468.1"/>
    </source>
</evidence>
<accession>A0A2M6W6Q4</accession>
<proteinExistence type="predicted"/>
<dbReference type="EMBL" id="PFBV01000003">
    <property type="protein sequence ID" value="PIT88468.1"/>
    <property type="molecule type" value="Genomic_DNA"/>
</dbReference>
<name>A0A2M6W6Q4_9BACT</name>
<organism evidence="1 2">
    <name type="scientific">Candidatus Magasanikbacteria bacterium CG10_big_fil_rev_8_21_14_0_10_36_32</name>
    <dbReference type="NCBI Taxonomy" id="1974646"/>
    <lineage>
        <taxon>Bacteria</taxon>
        <taxon>Candidatus Magasanikiibacteriota</taxon>
    </lineage>
</organism>
<evidence type="ECO:0000313" key="2">
    <source>
        <dbReference type="Proteomes" id="UP000231426"/>
    </source>
</evidence>
<comment type="caution">
    <text evidence="1">The sequence shown here is derived from an EMBL/GenBank/DDBJ whole genome shotgun (WGS) entry which is preliminary data.</text>
</comment>